<proteinExistence type="predicted"/>
<protein>
    <submittedName>
        <fullName evidence="2">Uncharacterized protein</fullName>
    </submittedName>
</protein>
<evidence type="ECO:0000313" key="2">
    <source>
        <dbReference type="EMBL" id="GGU37930.1"/>
    </source>
</evidence>
<sequence length="70" mass="7316">MAPVGWSGTSTATAGPLRPAAVRRRARSRSVLPSAHVQEGFTSAQNINSTIFVMVIAVPETVLLRGLVTG</sequence>
<dbReference type="EMBL" id="BMTP01000006">
    <property type="protein sequence ID" value="GGU37930.1"/>
    <property type="molecule type" value="Genomic_DNA"/>
</dbReference>
<evidence type="ECO:0000256" key="1">
    <source>
        <dbReference type="SAM" id="MobiDB-lite"/>
    </source>
</evidence>
<reference evidence="2" key="2">
    <citation type="submission" date="2020-09" db="EMBL/GenBank/DDBJ databases">
        <authorList>
            <person name="Sun Q."/>
            <person name="Ohkuma M."/>
        </authorList>
    </citation>
    <scope>NUCLEOTIDE SEQUENCE</scope>
    <source>
        <strain evidence="2">JCM 4391</strain>
    </source>
</reference>
<evidence type="ECO:0000313" key="3">
    <source>
        <dbReference type="Proteomes" id="UP000636661"/>
    </source>
</evidence>
<dbReference type="Proteomes" id="UP000636661">
    <property type="component" value="Unassembled WGS sequence"/>
</dbReference>
<feature type="region of interest" description="Disordered" evidence="1">
    <location>
        <begin position="1"/>
        <end position="25"/>
    </location>
</feature>
<reference evidence="2" key="1">
    <citation type="journal article" date="2014" name="Int. J. Syst. Evol. Microbiol.">
        <title>Complete genome sequence of Corynebacterium casei LMG S-19264T (=DSM 44701T), isolated from a smear-ripened cheese.</title>
        <authorList>
            <consortium name="US DOE Joint Genome Institute (JGI-PGF)"/>
            <person name="Walter F."/>
            <person name="Albersmeier A."/>
            <person name="Kalinowski J."/>
            <person name="Ruckert C."/>
        </authorList>
    </citation>
    <scope>NUCLEOTIDE SEQUENCE</scope>
    <source>
        <strain evidence="2">JCM 4391</strain>
    </source>
</reference>
<name>A0A918HXI9_9ACTN</name>
<dbReference type="AlphaFoldDB" id="A0A918HXI9"/>
<organism evidence="2 3">
    <name type="scientific">Streptomyces lavendofoliae</name>
    <dbReference type="NCBI Taxonomy" id="67314"/>
    <lineage>
        <taxon>Bacteria</taxon>
        <taxon>Bacillati</taxon>
        <taxon>Actinomycetota</taxon>
        <taxon>Actinomycetes</taxon>
        <taxon>Kitasatosporales</taxon>
        <taxon>Streptomycetaceae</taxon>
        <taxon>Streptomyces</taxon>
    </lineage>
</organism>
<gene>
    <name evidence="2" type="ORF">GCM10010274_26510</name>
</gene>
<keyword evidence="3" id="KW-1185">Reference proteome</keyword>
<accession>A0A918HXI9</accession>
<comment type="caution">
    <text evidence="2">The sequence shown here is derived from an EMBL/GenBank/DDBJ whole genome shotgun (WGS) entry which is preliminary data.</text>
</comment>